<gene>
    <name evidence="3" type="primary">LOC109472178</name>
</gene>
<evidence type="ECO:0000313" key="3">
    <source>
        <dbReference type="RefSeq" id="XP_019627330.1"/>
    </source>
</evidence>
<evidence type="ECO:0000313" key="2">
    <source>
        <dbReference type="Proteomes" id="UP000515135"/>
    </source>
</evidence>
<dbReference type="GeneID" id="109472178"/>
<sequence length="541" mass="64282">MMQDELEELSEDEIQRLERCAERQRQSYITKCKEYYQEIFTTDRDHPMRTIDFITRTLIDFIMVPLKDERIGKDHEYVEEDYYIYMHAIRALAPYLNTCAKSEVQRFLQICNVQWVRKNCYTHEIQCVVKYWLMDRDYGVTLAHILGEMYVDSSSYFDDYMLEHILDYIIARRNRTLFNFREIRNLMVFYLCAALIRSNNDFLNTVILDNLMNLDGHESWSIAEVIYREGLIDWTWNAKFWIDYLETFELPVEGTEDILMKQCPRVMVGGRDTGSVAQKVRRMQERYDARVAWLKRRQERNMQDPSYCEQLEKKRRGAEKMKTRALEWLQEKFPVEDGEDPEEKQWTLVSQKREWKAAGCPLSGEDLTLKVYRETNCDKILLDGATRERKYEVYGPAPRLKPLSLMREPLDLDEDSVTDKEIAGFRHKSIWKRADDTVESIREAIKEEGKMIIIREGSGFDEGHEEGSYSERNMTRDPRDGTKRVDWKQAFAEGTDEALEKYIVQALMVKHREEWDDHDTASLNGTKPAQKKDQREKLCTV</sequence>
<reference evidence="3" key="1">
    <citation type="submission" date="2025-08" db="UniProtKB">
        <authorList>
            <consortium name="RefSeq"/>
        </authorList>
    </citation>
    <scope>IDENTIFICATION</scope>
    <source>
        <tissue evidence="3">Gonad</tissue>
    </source>
</reference>
<organism evidence="2 3">
    <name type="scientific">Branchiostoma belcheri</name>
    <name type="common">Amphioxus</name>
    <dbReference type="NCBI Taxonomy" id="7741"/>
    <lineage>
        <taxon>Eukaryota</taxon>
        <taxon>Metazoa</taxon>
        <taxon>Chordata</taxon>
        <taxon>Cephalochordata</taxon>
        <taxon>Leptocardii</taxon>
        <taxon>Amphioxiformes</taxon>
        <taxon>Branchiostomatidae</taxon>
        <taxon>Branchiostoma</taxon>
    </lineage>
</organism>
<dbReference type="KEGG" id="bbel:109472178"/>
<keyword evidence="2" id="KW-1185">Reference proteome</keyword>
<name>A0A6P4YDS1_BRABE</name>
<feature type="region of interest" description="Disordered" evidence="1">
    <location>
        <begin position="462"/>
        <end position="481"/>
    </location>
</feature>
<proteinExistence type="predicted"/>
<dbReference type="AlphaFoldDB" id="A0A6P4YDS1"/>
<feature type="compositionally biased region" description="Basic and acidic residues" evidence="1">
    <location>
        <begin position="530"/>
        <end position="541"/>
    </location>
</feature>
<dbReference type="OrthoDB" id="3174329at2759"/>
<feature type="region of interest" description="Disordered" evidence="1">
    <location>
        <begin position="514"/>
        <end position="541"/>
    </location>
</feature>
<protein>
    <submittedName>
        <fullName evidence="3">Uncharacterized protein LOC109472178</fullName>
    </submittedName>
</protein>
<dbReference type="Proteomes" id="UP000515135">
    <property type="component" value="Unplaced"/>
</dbReference>
<accession>A0A6P4YDS1</accession>
<evidence type="ECO:0000256" key="1">
    <source>
        <dbReference type="SAM" id="MobiDB-lite"/>
    </source>
</evidence>
<dbReference type="RefSeq" id="XP_019627330.1">
    <property type="nucleotide sequence ID" value="XM_019771771.1"/>
</dbReference>